<dbReference type="CDD" id="cd06225">
    <property type="entry name" value="HAMP"/>
    <property type="match status" value="1"/>
</dbReference>
<dbReference type="GO" id="GO:0006935">
    <property type="term" value="P:chemotaxis"/>
    <property type="evidence" value="ECO:0007669"/>
    <property type="project" value="UniProtKB-ARBA"/>
</dbReference>
<keyword evidence="6" id="KW-0472">Membrane</keyword>
<comment type="caution">
    <text evidence="9">The sequence shown here is derived from an EMBL/GenBank/DDBJ whole genome shotgun (WGS) entry which is preliminary data.</text>
</comment>
<evidence type="ECO:0000256" key="2">
    <source>
        <dbReference type="ARBA" id="ARBA00023224"/>
    </source>
</evidence>
<evidence type="ECO:0000256" key="4">
    <source>
        <dbReference type="PROSITE-ProRule" id="PRU00284"/>
    </source>
</evidence>
<evidence type="ECO:0000256" key="1">
    <source>
        <dbReference type="ARBA" id="ARBA00004370"/>
    </source>
</evidence>
<dbReference type="InterPro" id="IPR003660">
    <property type="entry name" value="HAMP_dom"/>
</dbReference>
<keyword evidence="6" id="KW-0812">Transmembrane</keyword>
<protein>
    <submittedName>
        <fullName evidence="9">Methyl-accepting chemotaxis protein</fullName>
    </submittedName>
</protein>
<organism evidence="9 10">
    <name type="scientific">Thalassotalea euphylliae</name>
    <dbReference type="NCBI Taxonomy" id="1655234"/>
    <lineage>
        <taxon>Bacteria</taxon>
        <taxon>Pseudomonadati</taxon>
        <taxon>Pseudomonadota</taxon>
        <taxon>Gammaproteobacteria</taxon>
        <taxon>Alteromonadales</taxon>
        <taxon>Colwelliaceae</taxon>
        <taxon>Thalassotalea</taxon>
    </lineage>
</organism>
<keyword evidence="6" id="KW-1133">Transmembrane helix</keyword>
<dbReference type="Gene3D" id="1.10.287.950">
    <property type="entry name" value="Methyl-accepting chemotaxis protein"/>
    <property type="match status" value="1"/>
</dbReference>
<feature type="compositionally biased region" description="Low complexity" evidence="5">
    <location>
        <begin position="405"/>
        <end position="418"/>
    </location>
</feature>
<dbReference type="Pfam" id="PF00672">
    <property type="entry name" value="HAMP"/>
    <property type="match status" value="1"/>
</dbReference>
<evidence type="ECO:0000259" key="8">
    <source>
        <dbReference type="PROSITE" id="PS50885"/>
    </source>
</evidence>
<dbReference type="PROSITE" id="PS50885">
    <property type="entry name" value="HAMP"/>
    <property type="match status" value="1"/>
</dbReference>
<feature type="domain" description="Methyl-accepting transducer" evidence="7">
    <location>
        <begin position="154"/>
        <end position="390"/>
    </location>
</feature>
<accession>A0A3E0UBV3</accession>
<feature type="transmembrane region" description="Helical" evidence="6">
    <location>
        <begin position="39"/>
        <end position="58"/>
    </location>
</feature>
<evidence type="ECO:0000256" key="5">
    <source>
        <dbReference type="SAM" id="MobiDB-lite"/>
    </source>
</evidence>
<comment type="subcellular location">
    <subcellularLocation>
        <location evidence="1">Membrane</location>
    </subcellularLocation>
</comment>
<evidence type="ECO:0000256" key="6">
    <source>
        <dbReference type="SAM" id="Phobius"/>
    </source>
</evidence>
<dbReference type="Pfam" id="PF00015">
    <property type="entry name" value="MCPsignal"/>
    <property type="match status" value="1"/>
</dbReference>
<keyword evidence="2 4" id="KW-0807">Transducer</keyword>
<feature type="region of interest" description="Disordered" evidence="5">
    <location>
        <begin position="405"/>
        <end position="426"/>
    </location>
</feature>
<evidence type="ECO:0000256" key="3">
    <source>
        <dbReference type="ARBA" id="ARBA00029447"/>
    </source>
</evidence>
<dbReference type="EMBL" id="QUOV01000001">
    <property type="protein sequence ID" value="REL34369.1"/>
    <property type="molecule type" value="Genomic_DNA"/>
</dbReference>
<name>A0A3E0UBV3_9GAMM</name>
<feature type="domain" description="HAMP" evidence="8">
    <location>
        <begin position="95"/>
        <end position="149"/>
    </location>
</feature>
<dbReference type="GO" id="GO:0016020">
    <property type="term" value="C:membrane"/>
    <property type="evidence" value="ECO:0007669"/>
    <property type="project" value="UniProtKB-SubCell"/>
</dbReference>
<comment type="similarity">
    <text evidence="3">Belongs to the methyl-accepting chemotaxis (MCP) protein family.</text>
</comment>
<evidence type="ECO:0000259" key="7">
    <source>
        <dbReference type="PROSITE" id="PS50111"/>
    </source>
</evidence>
<dbReference type="Proteomes" id="UP000256999">
    <property type="component" value="Unassembled WGS sequence"/>
</dbReference>
<evidence type="ECO:0000313" key="9">
    <source>
        <dbReference type="EMBL" id="REL34369.1"/>
    </source>
</evidence>
<dbReference type="PROSITE" id="PS50111">
    <property type="entry name" value="CHEMOTAXIS_TRANSDUC_2"/>
    <property type="match status" value="1"/>
</dbReference>
<dbReference type="SMART" id="SM00283">
    <property type="entry name" value="MA"/>
    <property type="match status" value="1"/>
</dbReference>
<dbReference type="SUPFAM" id="SSF58104">
    <property type="entry name" value="Methyl-accepting chemotaxis protein (MCP) signaling domain"/>
    <property type="match status" value="1"/>
</dbReference>
<gene>
    <name evidence="9" type="ORF">DXX92_02825</name>
</gene>
<reference evidence="9 10" key="1">
    <citation type="submission" date="2018-08" db="EMBL/GenBank/DDBJ databases">
        <title>Thalassotalea euphylliae genome.</title>
        <authorList>
            <person name="Summers S."/>
            <person name="Rice S.A."/>
            <person name="Freckelton M.L."/>
            <person name="Nedved B.T."/>
            <person name="Hadfield M.G."/>
        </authorList>
    </citation>
    <scope>NUCLEOTIDE SEQUENCE [LARGE SCALE GENOMIC DNA]</scope>
    <source>
        <strain evidence="9 10">H2</strain>
    </source>
</reference>
<dbReference type="PANTHER" id="PTHR32089:SF114">
    <property type="entry name" value="METHYL-ACCEPTING CHEMOTAXIS PROTEIN MCPB"/>
    <property type="match status" value="1"/>
</dbReference>
<feature type="transmembrane region" description="Helical" evidence="6">
    <location>
        <begin position="78"/>
        <end position="98"/>
    </location>
</feature>
<evidence type="ECO:0000313" key="10">
    <source>
        <dbReference type="Proteomes" id="UP000256999"/>
    </source>
</evidence>
<proteinExistence type="inferred from homology"/>
<sequence>MGKFTSAKHKVEKGIMGSGFWKLYSFIETSFFYTLSRKIIGNIGFLLLFQIAAFVLFLQLDGASAEQTETILTWGKTLFALSFLAFGFTLFYLHYLFVRPIKAILASLQNINSHDGDLTTQLPAFTHDEFRQLSERYNTFVANLSELLNTIHSNSEQANSATDSVVHAVAVANDKANSQKQLSEQIFESSNHINNSISHIVDASETVATSNKSSLDKAMSANQQLTQIQEQTAQIGALLGQFATTVDGLQQNAGNIRNILKMVEEFADQTNLLALNAAIEAARAGDAGRGFAVVADEVRSLSSKVADATQQITSFINDMDSLVTDTKTESDKLVDQSQQTHNTIEETNSTFAQMMTDFNANTKEFDAISDAIHELNAQYLQTHSNVENISSLSETLQGQMQQANNEAQVAQTQAEQTQNRLSRFAR</sequence>
<dbReference type="InterPro" id="IPR004089">
    <property type="entry name" value="MCPsignal_dom"/>
</dbReference>
<dbReference type="SMART" id="SM00304">
    <property type="entry name" value="HAMP"/>
    <property type="match status" value="1"/>
</dbReference>
<dbReference type="AlphaFoldDB" id="A0A3E0UBV3"/>
<dbReference type="PANTHER" id="PTHR32089">
    <property type="entry name" value="METHYL-ACCEPTING CHEMOTAXIS PROTEIN MCPB"/>
    <property type="match status" value="1"/>
</dbReference>
<dbReference type="GO" id="GO:0007165">
    <property type="term" value="P:signal transduction"/>
    <property type="evidence" value="ECO:0007669"/>
    <property type="project" value="UniProtKB-KW"/>
</dbReference>